<dbReference type="GO" id="GO:0005819">
    <property type="term" value="C:spindle"/>
    <property type="evidence" value="ECO:0007669"/>
    <property type="project" value="UniProtKB-SubCell"/>
</dbReference>
<evidence type="ECO:0000256" key="2">
    <source>
        <dbReference type="ARBA" id="ARBA00005479"/>
    </source>
</evidence>
<protein>
    <submittedName>
        <fullName evidence="12">Uncharacterized protein</fullName>
    </submittedName>
</protein>
<dbReference type="Pfam" id="PF25762">
    <property type="entry name" value="HAUS1"/>
    <property type="match status" value="2"/>
</dbReference>
<evidence type="ECO:0000256" key="7">
    <source>
        <dbReference type="ARBA" id="ARBA00023054"/>
    </source>
</evidence>
<dbReference type="GO" id="GO:0070652">
    <property type="term" value="C:HAUS complex"/>
    <property type="evidence" value="ECO:0007669"/>
    <property type="project" value="InterPro"/>
</dbReference>
<dbReference type="GO" id="GO:0005874">
    <property type="term" value="C:microtubule"/>
    <property type="evidence" value="ECO:0007669"/>
    <property type="project" value="UniProtKB-KW"/>
</dbReference>
<gene>
    <name evidence="12" type="ORF">FDP41_011427</name>
</gene>
<dbReference type="VEuPathDB" id="AmoebaDB:NF0029840"/>
<dbReference type="RefSeq" id="XP_044567210.1">
    <property type="nucleotide sequence ID" value="XM_044701834.1"/>
</dbReference>
<evidence type="ECO:0000256" key="10">
    <source>
        <dbReference type="SAM" id="Coils"/>
    </source>
</evidence>
<dbReference type="GO" id="GO:0051225">
    <property type="term" value="P:spindle assembly"/>
    <property type="evidence" value="ECO:0007669"/>
    <property type="project" value="InterPro"/>
</dbReference>
<dbReference type="VEuPathDB" id="AmoebaDB:NF0029830"/>
<dbReference type="VEuPathDB" id="AmoebaDB:FDP41_011427"/>
<keyword evidence="8" id="KW-0206">Cytoskeleton</keyword>
<feature type="region of interest" description="Disordered" evidence="11">
    <location>
        <begin position="1"/>
        <end position="26"/>
    </location>
</feature>
<dbReference type="GO" id="GO:0051301">
    <property type="term" value="P:cell division"/>
    <property type="evidence" value="ECO:0007669"/>
    <property type="project" value="UniProtKB-KW"/>
</dbReference>
<feature type="compositionally biased region" description="Basic and acidic residues" evidence="11">
    <location>
        <begin position="142"/>
        <end position="157"/>
    </location>
</feature>
<comment type="caution">
    <text evidence="12">The sequence shown here is derived from an EMBL/GenBank/DDBJ whole genome shotgun (WGS) entry which is preliminary data.</text>
</comment>
<dbReference type="PANTHER" id="PTHR31570">
    <property type="entry name" value="HAUS AUGMIN-LIKE COMPLEX SUBUNIT 1"/>
    <property type="match status" value="1"/>
</dbReference>
<keyword evidence="5" id="KW-0493">Microtubule</keyword>
<dbReference type="PANTHER" id="PTHR31570:SF1">
    <property type="entry name" value="HAUS AUGMIN-LIKE COMPLEX SUBUNIT 1"/>
    <property type="match status" value="1"/>
</dbReference>
<keyword evidence="7 10" id="KW-0175">Coiled coil</keyword>
<dbReference type="GeneID" id="68118642"/>
<sequence length="369" mass="43445">MSLRNHDDSTTANNKNTEQLFHSPSSVQPSLSEKLSIVNEWLTYDLLQQDIPPFEKNEVTIHLLYQLVLYSRKQSLQSNTLMNHYKQKIVEYQSESKRMEYLLKSLHLSSSSCQSEDFGVPNNSLHSHHHHSRNTSDIFSSHQHDRPCNFQSKRSDQKPSSSSPPPPPQQQQQLNDSTIINRLAELASLLQLKKPSQSCFMDALYDLSNEHLQTLQESNELKHTIQDLSKKSIEHIQKTQYLNEIYQQFNQEIQQREHEDSLQERLSTIEYLKRKSQEYQFQITQLQQELDESLSIANDMDISQSFLIEMYHKIQNLKKEMTPKLAIIEKYHHLPPDVHQVKLEISNVKQELKQLEEIFNQKAQHIWFD</sequence>
<dbReference type="GO" id="GO:0007098">
    <property type="term" value="P:centrosome cycle"/>
    <property type="evidence" value="ECO:0007669"/>
    <property type="project" value="TreeGrafter"/>
</dbReference>
<accession>A0A6A5BYY9</accession>
<evidence type="ECO:0000313" key="13">
    <source>
        <dbReference type="Proteomes" id="UP000444721"/>
    </source>
</evidence>
<name>A0A6A5BYY9_NAEFO</name>
<keyword evidence="4" id="KW-0132">Cell division</keyword>
<evidence type="ECO:0000256" key="6">
    <source>
        <dbReference type="ARBA" id="ARBA00022776"/>
    </source>
</evidence>
<feature type="region of interest" description="Disordered" evidence="11">
    <location>
        <begin position="119"/>
        <end position="173"/>
    </location>
</feature>
<evidence type="ECO:0000256" key="4">
    <source>
        <dbReference type="ARBA" id="ARBA00022618"/>
    </source>
</evidence>
<keyword evidence="9" id="KW-0131">Cell cycle</keyword>
<organism evidence="12 13">
    <name type="scientific">Naegleria fowleri</name>
    <name type="common">Brain eating amoeba</name>
    <dbReference type="NCBI Taxonomy" id="5763"/>
    <lineage>
        <taxon>Eukaryota</taxon>
        <taxon>Discoba</taxon>
        <taxon>Heterolobosea</taxon>
        <taxon>Tetramitia</taxon>
        <taxon>Eutetramitia</taxon>
        <taxon>Vahlkampfiidae</taxon>
        <taxon>Naegleria</taxon>
    </lineage>
</organism>
<comment type="subcellular location">
    <subcellularLocation>
        <location evidence="1">Cytoplasm</location>
        <location evidence="1">Cytoskeleton</location>
        <location evidence="1">Spindle</location>
    </subcellularLocation>
</comment>
<proteinExistence type="inferred from homology"/>
<comment type="similarity">
    <text evidence="2">Belongs to the HAUS1 family.</text>
</comment>
<dbReference type="Proteomes" id="UP000444721">
    <property type="component" value="Unassembled WGS sequence"/>
</dbReference>
<keyword evidence="13" id="KW-1185">Reference proteome</keyword>
<reference evidence="12 13" key="1">
    <citation type="journal article" date="2019" name="Sci. Rep.">
        <title>Nanopore sequencing improves the draft genome of the human pathogenic amoeba Naegleria fowleri.</title>
        <authorList>
            <person name="Liechti N."/>
            <person name="Schurch N."/>
            <person name="Bruggmann R."/>
            <person name="Wittwer M."/>
        </authorList>
    </citation>
    <scope>NUCLEOTIDE SEQUENCE [LARGE SCALE GENOMIC DNA]</scope>
    <source>
        <strain evidence="12 13">ATCC 30894</strain>
    </source>
</reference>
<evidence type="ECO:0000256" key="11">
    <source>
        <dbReference type="SAM" id="MobiDB-lite"/>
    </source>
</evidence>
<dbReference type="GO" id="GO:0005829">
    <property type="term" value="C:cytosol"/>
    <property type="evidence" value="ECO:0007669"/>
    <property type="project" value="TreeGrafter"/>
</dbReference>
<evidence type="ECO:0000313" key="12">
    <source>
        <dbReference type="EMBL" id="KAF0982497.1"/>
    </source>
</evidence>
<feature type="compositionally biased region" description="Polar residues" evidence="11">
    <location>
        <begin position="10"/>
        <end position="26"/>
    </location>
</feature>
<dbReference type="VEuPathDB" id="AmoebaDB:NfTy_019110"/>
<dbReference type="OrthoDB" id="5372507at2759"/>
<evidence type="ECO:0000256" key="8">
    <source>
        <dbReference type="ARBA" id="ARBA00023212"/>
    </source>
</evidence>
<evidence type="ECO:0000256" key="1">
    <source>
        <dbReference type="ARBA" id="ARBA00004186"/>
    </source>
</evidence>
<dbReference type="AlphaFoldDB" id="A0A6A5BYY9"/>
<dbReference type="InterPro" id="IPR026243">
    <property type="entry name" value="HAUS1"/>
</dbReference>
<dbReference type="EMBL" id="VFQX01000009">
    <property type="protein sequence ID" value="KAF0982497.1"/>
    <property type="molecule type" value="Genomic_DNA"/>
</dbReference>
<keyword evidence="6" id="KW-0498">Mitosis</keyword>
<feature type="coiled-coil region" evidence="10">
    <location>
        <begin position="338"/>
        <end position="365"/>
    </location>
</feature>
<evidence type="ECO:0000256" key="5">
    <source>
        <dbReference type="ARBA" id="ARBA00022701"/>
    </source>
</evidence>
<evidence type="ECO:0000256" key="3">
    <source>
        <dbReference type="ARBA" id="ARBA00022490"/>
    </source>
</evidence>
<evidence type="ECO:0000256" key="9">
    <source>
        <dbReference type="ARBA" id="ARBA00023306"/>
    </source>
</evidence>
<keyword evidence="3" id="KW-0963">Cytoplasm</keyword>